<evidence type="ECO:0000256" key="4">
    <source>
        <dbReference type="SAM" id="Phobius"/>
    </source>
</evidence>
<gene>
    <name evidence="8" type="ordered locus">Mmc1_1489</name>
</gene>
<dbReference type="InterPro" id="IPR035965">
    <property type="entry name" value="PAS-like_dom_sf"/>
</dbReference>
<dbReference type="PANTHER" id="PTHR43065:SF47">
    <property type="match status" value="1"/>
</dbReference>
<evidence type="ECO:0000313" key="9">
    <source>
        <dbReference type="Proteomes" id="UP000002586"/>
    </source>
</evidence>
<dbReference type="SMART" id="SM00387">
    <property type="entry name" value="HATPase_c"/>
    <property type="match status" value="1"/>
</dbReference>
<evidence type="ECO:0000259" key="6">
    <source>
        <dbReference type="PROSITE" id="PS50112"/>
    </source>
</evidence>
<dbReference type="SUPFAM" id="SSF55874">
    <property type="entry name" value="ATPase domain of HSP90 chaperone/DNA topoisomerase II/histidine kinase"/>
    <property type="match status" value="1"/>
</dbReference>
<keyword evidence="9" id="KW-1185">Reference proteome</keyword>
<dbReference type="EMBL" id="CP000471">
    <property type="protein sequence ID" value="ABK43998.1"/>
    <property type="molecule type" value="Genomic_DNA"/>
</dbReference>
<dbReference type="SMART" id="SM00091">
    <property type="entry name" value="PAS"/>
    <property type="match status" value="1"/>
</dbReference>
<evidence type="ECO:0000259" key="5">
    <source>
        <dbReference type="PROSITE" id="PS50109"/>
    </source>
</evidence>
<dbReference type="InterPro" id="IPR003661">
    <property type="entry name" value="HisK_dim/P_dom"/>
</dbReference>
<dbReference type="Gene3D" id="3.30.565.10">
    <property type="entry name" value="Histidine kinase-like ATPase, C-terminal domain"/>
    <property type="match status" value="1"/>
</dbReference>
<evidence type="ECO:0000256" key="3">
    <source>
        <dbReference type="ARBA" id="ARBA00022553"/>
    </source>
</evidence>
<keyword evidence="4" id="KW-1133">Transmembrane helix</keyword>
<dbReference type="PROSITE" id="PS50109">
    <property type="entry name" value="HIS_KIN"/>
    <property type="match status" value="1"/>
</dbReference>
<dbReference type="InterPro" id="IPR004358">
    <property type="entry name" value="Sig_transdc_His_kin-like_C"/>
</dbReference>
<keyword evidence="3" id="KW-0597">Phosphoprotein</keyword>
<dbReference type="PROSITE" id="PS50112">
    <property type="entry name" value="PAS"/>
    <property type="match status" value="1"/>
</dbReference>
<dbReference type="GO" id="GO:0000155">
    <property type="term" value="F:phosphorelay sensor kinase activity"/>
    <property type="evidence" value="ECO:0007669"/>
    <property type="project" value="InterPro"/>
</dbReference>
<sequence length="729" mass="83132" precursor="true">MMRLTSNNIWVFIAVVAMGVVSLVTLLTFTRQIDQSQHRQVQGHLQQLYRLDAAMDQSLGLVQHGMLTHYDSFVQYSLEINQILKALDPAQARSGLSRSDEMVSLYQGLLKSWQEKLWLVERFKSDQAVLRNSLRYFPQALMEITEQLDHNKPELTGFDANQARVMSRQLTLLLRLTLVSNNRGPEQDLWALGQSQELILTLLEQHQGTLVQQVRNLMEHGALIHKFQMKVNRWSQDAVAQPTERQLDRLAESYYAAFEGDLRRADQLRLWMYLLTLVLIGVGMLVARKVMLLRLAHAQQEALVAQRTTELRRELLERRKAEERFRSVAESAGDAILAVDRHGRISFWNRSATTIFGYEYAQVKGRSLEMLVPEHQQSFYQHILQASLKADALLKPREVQTLEAQRADGTIFPVEASLASWKTGGKRFFTLVIRDITERKAMEDRLHATLNSLDAKVAERTSELQSRMDELNRTRDQLVSSEKMASIGRLAAGVAHEINTPIGIAVGAASQNRETTNRILAMLEQEEVDEESLVEELKSLDKLAHLISNSMEKAAKLIRVMRRFTHISTDWQLEPLDMESALLEIVDPLRPMFDQQHVVLQIKVEQALQVMSRKDLVQEIFSDLLNNTLVHAFPQPGGGEVKIVISYVEGEVLLNYQDDGIGMDEVVQQQMFEPFFTTAHPEGRYGLGLYFLQTLVQGQLQGRVLCQSGTGEGVRFEICWPCERVLVQP</sequence>
<evidence type="ECO:0000256" key="1">
    <source>
        <dbReference type="ARBA" id="ARBA00000085"/>
    </source>
</evidence>
<feature type="domain" description="PAS" evidence="6">
    <location>
        <begin position="321"/>
        <end position="391"/>
    </location>
</feature>
<dbReference type="InterPro" id="IPR036890">
    <property type="entry name" value="HATPase_C_sf"/>
</dbReference>
<dbReference type="PANTHER" id="PTHR43065">
    <property type="entry name" value="SENSOR HISTIDINE KINASE"/>
    <property type="match status" value="1"/>
</dbReference>
<feature type="transmembrane region" description="Helical" evidence="4">
    <location>
        <begin position="9"/>
        <end position="29"/>
    </location>
</feature>
<keyword evidence="8" id="KW-0808">Transferase</keyword>
<feature type="transmembrane region" description="Helical" evidence="4">
    <location>
        <begin position="270"/>
        <end position="287"/>
    </location>
</feature>
<dbReference type="HOGENOM" id="CLU_379838_0_0_5"/>
<dbReference type="EC" id="2.7.13.3" evidence="2"/>
<name>A0L7Q5_MAGMM</name>
<dbReference type="OrthoDB" id="7818322at2"/>
<dbReference type="eggNOG" id="COG4191">
    <property type="taxonomic scope" value="Bacteria"/>
</dbReference>
<dbReference type="SUPFAM" id="SSF47384">
    <property type="entry name" value="Homodimeric domain of signal transducing histidine kinase"/>
    <property type="match status" value="1"/>
</dbReference>
<dbReference type="InterPro" id="IPR000014">
    <property type="entry name" value="PAS"/>
</dbReference>
<dbReference type="KEGG" id="mgm:Mmc1_1489"/>
<dbReference type="Pfam" id="PF19443">
    <property type="entry name" value="DAHL"/>
    <property type="match status" value="1"/>
</dbReference>
<keyword evidence="8" id="KW-0418">Kinase</keyword>
<dbReference type="Pfam" id="PF02518">
    <property type="entry name" value="HATPase_c"/>
    <property type="match status" value="1"/>
</dbReference>
<keyword evidence="4" id="KW-0472">Membrane</keyword>
<dbReference type="PRINTS" id="PR00344">
    <property type="entry name" value="BCTRLSENSOR"/>
</dbReference>
<protein>
    <recommendedName>
        <fullName evidence="2">histidine kinase</fullName>
        <ecNumber evidence="2">2.7.13.3</ecNumber>
    </recommendedName>
</protein>
<organism evidence="8 9">
    <name type="scientific">Magnetococcus marinus (strain ATCC BAA-1437 / JCM 17883 / MC-1)</name>
    <dbReference type="NCBI Taxonomy" id="156889"/>
    <lineage>
        <taxon>Bacteria</taxon>
        <taxon>Pseudomonadati</taxon>
        <taxon>Pseudomonadota</taxon>
        <taxon>Magnetococcia</taxon>
        <taxon>Magnetococcales</taxon>
        <taxon>Magnetococcaceae</taxon>
        <taxon>Magnetococcus</taxon>
    </lineage>
</organism>
<dbReference type="Pfam" id="PF13426">
    <property type="entry name" value="PAS_9"/>
    <property type="match status" value="1"/>
</dbReference>
<dbReference type="InterPro" id="IPR003594">
    <property type="entry name" value="HATPase_dom"/>
</dbReference>
<dbReference type="CDD" id="cd00130">
    <property type="entry name" value="PAS"/>
    <property type="match status" value="1"/>
</dbReference>
<feature type="domain" description="Histidine kinase" evidence="5">
    <location>
        <begin position="493"/>
        <end position="724"/>
    </location>
</feature>
<evidence type="ECO:0000256" key="2">
    <source>
        <dbReference type="ARBA" id="ARBA00012438"/>
    </source>
</evidence>
<comment type="catalytic activity">
    <reaction evidence="1">
        <text>ATP + protein L-histidine = ADP + protein N-phospho-L-histidine.</text>
        <dbReference type="EC" id="2.7.13.3"/>
    </reaction>
</comment>
<dbReference type="AlphaFoldDB" id="A0L7Q5"/>
<dbReference type="InterPro" id="IPR036097">
    <property type="entry name" value="HisK_dim/P_sf"/>
</dbReference>
<feature type="domain" description="PAC" evidence="7">
    <location>
        <begin position="395"/>
        <end position="448"/>
    </location>
</feature>
<dbReference type="InterPro" id="IPR000700">
    <property type="entry name" value="PAS-assoc_C"/>
</dbReference>
<dbReference type="STRING" id="156889.Mmc1_1489"/>
<dbReference type="NCBIfam" id="TIGR00229">
    <property type="entry name" value="sensory_box"/>
    <property type="match status" value="1"/>
</dbReference>
<dbReference type="Gene3D" id="1.10.287.130">
    <property type="match status" value="1"/>
</dbReference>
<proteinExistence type="predicted"/>
<dbReference type="Proteomes" id="UP000002586">
    <property type="component" value="Chromosome"/>
</dbReference>
<dbReference type="InterPro" id="IPR005467">
    <property type="entry name" value="His_kinase_dom"/>
</dbReference>
<dbReference type="RefSeq" id="WP_011713151.1">
    <property type="nucleotide sequence ID" value="NC_008576.1"/>
</dbReference>
<dbReference type="CDD" id="cd00082">
    <property type="entry name" value="HisKA"/>
    <property type="match status" value="1"/>
</dbReference>
<dbReference type="PROSITE" id="PS50113">
    <property type="entry name" value="PAC"/>
    <property type="match status" value="1"/>
</dbReference>
<evidence type="ECO:0000313" key="8">
    <source>
        <dbReference type="EMBL" id="ABK43998.1"/>
    </source>
</evidence>
<dbReference type="InterPro" id="IPR045812">
    <property type="entry name" value="DAHL"/>
</dbReference>
<keyword evidence="4" id="KW-0812">Transmembrane</keyword>
<dbReference type="SUPFAM" id="SSF55785">
    <property type="entry name" value="PYP-like sensor domain (PAS domain)"/>
    <property type="match status" value="1"/>
</dbReference>
<reference evidence="9" key="1">
    <citation type="journal article" date="2009" name="Appl. Environ. Microbiol.">
        <title>Complete genome sequence of the chemolithoautotrophic marine magnetotactic coccus strain MC-1.</title>
        <authorList>
            <person name="Schubbe S."/>
            <person name="Williams T.J."/>
            <person name="Xie G."/>
            <person name="Kiss H.E."/>
            <person name="Brettin T.S."/>
            <person name="Martinez D."/>
            <person name="Ross C.A."/>
            <person name="Schuler D."/>
            <person name="Cox B.L."/>
            <person name="Nealson K.H."/>
            <person name="Bazylinski D.A."/>
        </authorList>
    </citation>
    <scope>NUCLEOTIDE SEQUENCE [LARGE SCALE GENOMIC DNA]</scope>
    <source>
        <strain evidence="9">ATCC BAA-1437 / JCM 17883 / MC-1</strain>
    </source>
</reference>
<evidence type="ECO:0000259" key="7">
    <source>
        <dbReference type="PROSITE" id="PS50113"/>
    </source>
</evidence>
<reference evidence="8 9" key="2">
    <citation type="journal article" date="2012" name="Int. J. Syst. Evol. Microbiol.">
        <title>Magnetococcus marinus gen. nov., sp. nov., a marine, magnetotactic bacterium that represents a novel lineage (Magnetococcaceae fam. nov.; Magnetococcales ord. nov.) at the base of the Alphaproteobacteria.</title>
        <authorList>
            <person name="Bazylinski D.A."/>
            <person name="Williams T.J."/>
            <person name="Lefevre C.T."/>
            <person name="Berg R.J."/>
            <person name="Zhang C.L."/>
            <person name="Bowser S.S."/>
            <person name="Dean A.J."/>
            <person name="Beveridge T.J."/>
        </authorList>
    </citation>
    <scope>NUCLEOTIDE SEQUENCE [LARGE SCALE GENOMIC DNA]</scope>
    <source>
        <strain evidence="9">ATCC BAA-1437 / JCM 17883 / MC-1</strain>
    </source>
</reference>
<accession>A0L7Q5</accession>
<dbReference type="Gene3D" id="3.30.450.20">
    <property type="entry name" value="PAS domain"/>
    <property type="match status" value="1"/>
</dbReference>